<keyword evidence="7" id="KW-1185">Reference proteome</keyword>
<dbReference type="Proteomes" id="UP001161017">
    <property type="component" value="Unassembled WGS sequence"/>
</dbReference>
<keyword evidence="3" id="KW-0560">Oxidoreductase</keyword>
<keyword evidence="2" id="KW-0274">FAD</keyword>
<evidence type="ECO:0000313" key="7">
    <source>
        <dbReference type="Proteomes" id="UP001161017"/>
    </source>
</evidence>
<evidence type="ECO:0000256" key="1">
    <source>
        <dbReference type="ARBA" id="ARBA00022630"/>
    </source>
</evidence>
<keyword evidence="4" id="KW-1133">Transmembrane helix</keyword>
<dbReference type="PANTHER" id="PTHR23023">
    <property type="entry name" value="DIMETHYLANILINE MONOOXYGENASE"/>
    <property type="match status" value="1"/>
</dbReference>
<keyword evidence="4" id="KW-0472">Membrane</keyword>
<dbReference type="InterPro" id="IPR049326">
    <property type="entry name" value="Rhodopsin_dom_fungi"/>
</dbReference>
<gene>
    <name evidence="6" type="ORF">OHK93_007976</name>
</gene>
<organism evidence="6 7">
    <name type="scientific">Ramalina farinacea</name>
    <dbReference type="NCBI Taxonomy" id="258253"/>
    <lineage>
        <taxon>Eukaryota</taxon>
        <taxon>Fungi</taxon>
        <taxon>Dikarya</taxon>
        <taxon>Ascomycota</taxon>
        <taxon>Pezizomycotina</taxon>
        <taxon>Lecanoromycetes</taxon>
        <taxon>OSLEUM clade</taxon>
        <taxon>Lecanoromycetidae</taxon>
        <taxon>Lecanorales</taxon>
        <taxon>Lecanorineae</taxon>
        <taxon>Ramalinaceae</taxon>
        <taxon>Ramalina</taxon>
    </lineage>
</organism>
<keyword evidence="1" id="KW-0285">Flavoprotein</keyword>
<name>A0AA43TW37_9LECA</name>
<accession>A0AA43TW37</accession>
<dbReference type="GO" id="GO:0016491">
    <property type="term" value="F:oxidoreductase activity"/>
    <property type="evidence" value="ECO:0007669"/>
    <property type="project" value="UniProtKB-KW"/>
</dbReference>
<dbReference type="InterPro" id="IPR036188">
    <property type="entry name" value="FAD/NAD-bd_sf"/>
</dbReference>
<proteinExistence type="predicted"/>
<dbReference type="Gene3D" id="3.50.50.60">
    <property type="entry name" value="FAD/NAD(P)-binding domain"/>
    <property type="match status" value="1"/>
</dbReference>
<dbReference type="SUPFAM" id="SSF51905">
    <property type="entry name" value="FAD/NAD(P)-binding domain"/>
    <property type="match status" value="2"/>
</dbReference>
<feature type="domain" description="Rhodopsin" evidence="5">
    <location>
        <begin position="32"/>
        <end position="137"/>
    </location>
</feature>
<dbReference type="InterPro" id="IPR050346">
    <property type="entry name" value="FMO-like"/>
</dbReference>
<keyword evidence="4" id="KW-0812">Transmembrane</keyword>
<evidence type="ECO:0000313" key="6">
    <source>
        <dbReference type="EMBL" id="MDI1488700.1"/>
    </source>
</evidence>
<dbReference type="Pfam" id="PF13738">
    <property type="entry name" value="Pyr_redox_3"/>
    <property type="match status" value="1"/>
</dbReference>
<evidence type="ECO:0000256" key="4">
    <source>
        <dbReference type="SAM" id="Phobius"/>
    </source>
</evidence>
<sequence>MSNELVIPFVYAGEVLAAATALPVVAILVVGARFWLRFSQRTTPGADDWTILLALFPLEGMGICLIYGVSQHAIGYTSPPYPVHLNPPILEELTQTTPEQKIVFTMDWIIWVLMIPGNGLIKLSAIFLYRRIFIIHKGSTFDVTLGNHGNSLLSMDSGLLLRSGLRLWEQFQGSFPVIGGSWKLQSNTRLDALMISDLITDILVWIMPMPVASVLSQMSVQDYLQLWRLNMIIAKKVSVTCVLSLAAWFVWPISLAAALVRLIVQEDISNCGYAARTDVNRHGNMALAMAIPTATHHDIIIIGAGIQGLCAAHTFLSIQPTLSLLILDEKRTIGGVWAHQQLYPGLRANNLQGYYEFTDLPMLEAGLAGLGVSPRSTLRGEAICAYVQKYAERFDLVRRVRLGCRVVRARHIDRTNDGGGWDVEVMRVGTGGDTVSPELMHATKLIVATGQASRPLLPSIPGMQHANANSFDKPIIHSSDLGNAGRALVEDAACDHVTVLGGSKSAHDAVYMFATAGKRVSWIIRPNGRGAMPMAKPNTRIGPWAVWLEGLLMTRPLSWFGACPWSEGDGFGWVRGLLHRTRWGRWLVRGYFANMTSESVKQTGVMEREKTNVLVPSSSLMWYGTQASILNYDKDFYDVVDDARVEIVRENIVELKGGGEVVLDNRTITTDALVCATGYSYTPTFPLEPRDQQARWGVPVPVKSDDIFPDLDEKADAQLFEQFPFLLSSRPSTSEPQPGNTPWRLWRFIAPPSQVCSGAERSLAFLCTITSYQTTLKAELTSLWTYAYLFNELEVQPTNEAEVFYEAALWSRYGKWRCPLGMQGKIADFLHDSMPYYDLMLRDLGLRSWRKRFGVLGEVFGRWYEVKDYQGIVNEWIENQKRKA</sequence>
<dbReference type="EMBL" id="JAPUFD010000008">
    <property type="protein sequence ID" value="MDI1488700.1"/>
    <property type="molecule type" value="Genomic_DNA"/>
</dbReference>
<evidence type="ECO:0000259" key="5">
    <source>
        <dbReference type="Pfam" id="PF20684"/>
    </source>
</evidence>
<dbReference type="Pfam" id="PF20684">
    <property type="entry name" value="Fung_rhodopsin"/>
    <property type="match status" value="1"/>
</dbReference>
<feature type="transmembrane region" description="Helical" evidence="4">
    <location>
        <begin position="48"/>
        <end position="69"/>
    </location>
</feature>
<reference evidence="6" key="1">
    <citation type="journal article" date="2023" name="Genome Biol. Evol.">
        <title>First Whole Genome Sequence and Flow Cytometry Genome Size Data for the Lichen-Forming Fungus Ramalina farinacea (Ascomycota).</title>
        <authorList>
            <person name="Llewellyn T."/>
            <person name="Mian S."/>
            <person name="Hill R."/>
            <person name="Leitch I.J."/>
            <person name="Gaya E."/>
        </authorList>
    </citation>
    <scope>NUCLEOTIDE SEQUENCE</scope>
    <source>
        <strain evidence="6">LIQ254RAFAR</strain>
    </source>
</reference>
<evidence type="ECO:0000256" key="3">
    <source>
        <dbReference type="ARBA" id="ARBA00023002"/>
    </source>
</evidence>
<comment type="caution">
    <text evidence="6">The sequence shown here is derived from an EMBL/GenBank/DDBJ whole genome shotgun (WGS) entry which is preliminary data.</text>
</comment>
<feature type="transmembrane region" description="Helical" evidence="4">
    <location>
        <begin position="237"/>
        <end position="264"/>
    </location>
</feature>
<feature type="transmembrane region" description="Helical" evidence="4">
    <location>
        <begin position="108"/>
        <end position="129"/>
    </location>
</feature>
<feature type="transmembrane region" description="Helical" evidence="4">
    <location>
        <begin position="15"/>
        <end position="36"/>
    </location>
</feature>
<dbReference type="AlphaFoldDB" id="A0AA43TW37"/>
<evidence type="ECO:0000256" key="2">
    <source>
        <dbReference type="ARBA" id="ARBA00022827"/>
    </source>
</evidence>
<protein>
    <recommendedName>
        <fullName evidence="5">Rhodopsin domain-containing protein</fullName>
    </recommendedName>
</protein>